<evidence type="ECO:0000256" key="1">
    <source>
        <dbReference type="ARBA" id="ARBA00007150"/>
    </source>
</evidence>
<evidence type="ECO:0000256" key="4">
    <source>
        <dbReference type="ARBA" id="ARBA00022692"/>
    </source>
</evidence>
<keyword evidence="9" id="KW-1185">Reference proteome</keyword>
<protein>
    <recommendedName>
        <fullName evidence="10">Diacylglyceryl transferase</fullName>
    </recommendedName>
</protein>
<feature type="transmembrane region" description="Helical" evidence="7">
    <location>
        <begin position="6"/>
        <end position="25"/>
    </location>
</feature>
<evidence type="ECO:0000256" key="7">
    <source>
        <dbReference type="SAM" id="Phobius"/>
    </source>
</evidence>
<sequence length="226" mass="24193">MPSAGSPIYSLAIIIGIAIGAAGWWKLSKNDSRLPIIYFAGIASAFLGAKLAFLFAEGWMYAGHPDRWLAWLSGKSVMGALPAGWAGVELAKKATGYRQITGDRFALLIPIPLILGRVGCISAGCCPGIPIGDGRWPAVPVEIGFQLAALTGLLVLQWRKLLPGQHFHLYLIAYGTFRFAHEFLRATPKPFLGLSGYQILALATAIAAAVAFRTRATRSGTRRSAI</sequence>
<evidence type="ECO:0000256" key="2">
    <source>
        <dbReference type="ARBA" id="ARBA00022475"/>
    </source>
</evidence>
<keyword evidence="2" id="KW-1003">Cell membrane</keyword>
<dbReference type="Proteomes" id="UP001374893">
    <property type="component" value="Chromosome"/>
</dbReference>
<feature type="transmembrane region" description="Helical" evidence="7">
    <location>
        <begin position="37"/>
        <end position="56"/>
    </location>
</feature>
<evidence type="ECO:0008006" key="10">
    <source>
        <dbReference type="Google" id="ProtNLM"/>
    </source>
</evidence>
<evidence type="ECO:0000313" key="8">
    <source>
        <dbReference type="EMBL" id="BCX47685.1"/>
    </source>
</evidence>
<comment type="similarity">
    <text evidence="1">Belongs to the Lgt family.</text>
</comment>
<dbReference type="EMBL" id="AP024702">
    <property type="protein sequence ID" value="BCX47685.1"/>
    <property type="molecule type" value="Genomic_DNA"/>
</dbReference>
<accession>A0ABM7RF83</accession>
<keyword evidence="4 7" id="KW-0812">Transmembrane</keyword>
<dbReference type="RefSeq" id="WP_338690007.1">
    <property type="nucleotide sequence ID" value="NZ_AP024702.1"/>
</dbReference>
<feature type="transmembrane region" description="Helical" evidence="7">
    <location>
        <begin position="196"/>
        <end position="214"/>
    </location>
</feature>
<dbReference type="PANTHER" id="PTHR30589:SF0">
    <property type="entry name" value="PHOSPHATIDYLGLYCEROL--PROLIPOPROTEIN DIACYLGLYCERYL TRANSFERASE"/>
    <property type="match status" value="1"/>
</dbReference>
<reference evidence="8 9" key="1">
    <citation type="submission" date="2021-06" db="EMBL/GenBank/DDBJ databases">
        <title>Complete genome of Haloferula helveola possessing various polysaccharide degrading enzymes.</title>
        <authorList>
            <person name="Takami H."/>
            <person name="Huang C."/>
            <person name="Hamasaki K."/>
        </authorList>
    </citation>
    <scope>NUCLEOTIDE SEQUENCE [LARGE SCALE GENOMIC DNA]</scope>
    <source>
        <strain evidence="8 9">CN-1</strain>
    </source>
</reference>
<evidence type="ECO:0000256" key="6">
    <source>
        <dbReference type="ARBA" id="ARBA00023136"/>
    </source>
</evidence>
<name>A0ABM7RF83_9BACT</name>
<gene>
    <name evidence="8" type="ORF">HAHE_15930</name>
</gene>
<dbReference type="InterPro" id="IPR001640">
    <property type="entry name" value="Lgt"/>
</dbReference>
<evidence type="ECO:0000256" key="5">
    <source>
        <dbReference type="ARBA" id="ARBA00022989"/>
    </source>
</evidence>
<organism evidence="8 9">
    <name type="scientific">Haloferula helveola</name>
    <dbReference type="NCBI Taxonomy" id="490095"/>
    <lineage>
        <taxon>Bacteria</taxon>
        <taxon>Pseudomonadati</taxon>
        <taxon>Verrucomicrobiota</taxon>
        <taxon>Verrucomicrobiia</taxon>
        <taxon>Verrucomicrobiales</taxon>
        <taxon>Verrucomicrobiaceae</taxon>
        <taxon>Haloferula</taxon>
    </lineage>
</organism>
<dbReference type="Pfam" id="PF01790">
    <property type="entry name" value="LGT"/>
    <property type="match status" value="1"/>
</dbReference>
<evidence type="ECO:0000256" key="3">
    <source>
        <dbReference type="ARBA" id="ARBA00022679"/>
    </source>
</evidence>
<dbReference type="PANTHER" id="PTHR30589">
    <property type="entry name" value="PROLIPOPROTEIN DIACYLGLYCERYL TRANSFERASE"/>
    <property type="match status" value="1"/>
</dbReference>
<keyword evidence="5 7" id="KW-1133">Transmembrane helix</keyword>
<keyword evidence="3" id="KW-0808">Transferase</keyword>
<keyword evidence="6 7" id="KW-0472">Membrane</keyword>
<evidence type="ECO:0000313" key="9">
    <source>
        <dbReference type="Proteomes" id="UP001374893"/>
    </source>
</evidence>
<proteinExistence type="inferred from homology"/>